<geneLocation type="plasmid" evidence="2 3">
    <name>p5</name>
</geneLocation>
<evidence type="ECO:0000313" key="2">
    <source>
        <dbReference type="EMBL" id="USJ21625.1"/>
    </source>
</evidence>
<reference evidence="2" key="1">
    <citation type="journal article" date="2022" name="Front. Microbiol.">
        <title>Feed Insects as a Reservoir of Granadaene-Producing Lactococci.</title>
        <authorList>
            <person name="Neuzil-Bunesova V."/>
            <person name="Ramirez Garcia A."/>
            <person name="Modrackova N."/>
            <person name="Makovska M."/>
            <person name="Sabolova M."/>
            <person name="Sproer C."/>
            <person name="Bunk B."/>
            <person name="Blom J."/>
            <person name="Schwab C."/>
        </authorList>
    </citation>
    <scope>NUCLEOTIDE SEQUENCE</scope>
    <source>
        <strain evidence="2">I4/6O</strain>
    </source>
</reference>
<gene>
    <name evidence="2" type="ORF">LMK00_12045</name>
</gene>
<evidence type="ECO:0000256" key="1">
    <source>
        <dbReference type="SAM" id="MobiDB-lite"/>
    </source>
</evidence>
<sequence length="151" mass="16812">MKKKTKLFIAFFGGLTVLSFTIPKVAEAINLSSSDKLINNTYSNNIKQNLATKIALQDFSSLEEFNNNFLDYDSSGNTTLMSDDTFLIPDTLADYNDTEKQHGWNSFPSEKDAQDVSVYDESTGHTSYQSKSDGATIKEIRKALADRDASK</sequence>
<name>A0A9Q9D7X0_9LACT</name>
<protein>
    <submittedName>
        <fullName evidence="2">Uncharacterized protein</fullName>
    </submittedName>
</protein>
<dbReference type="KEGG" id="lfo:LMK00_12045"/>
<organism evidence="2 3">
    <name type="scientific">Lactococcus formosensis</name>
    <dbReference type="NCBI Taxonomy" id="1281486"/>
    <lineage>
        <taxon>Bacteria</taxon>
        <taxon>Bacillati</taxon>
        <taxon>Bacillota</taxon>
        <taxon>Bacilli</taxon>
        <taxon>Lactobacillales</taxon>
        <taxon>Streptococcaceae</taxon>
        <taxon>Lactococcus</taxon>
    </lineage>
</organism>
<dbReference type="AlphaFoldDB" id="A0A9Q9D7X0"/>
<accession>A0A9Q9D7X0</accession>
<keyword evidence="2" id="KW-0614">Plasmid</keyword>
<dbReference type="EMBL" id="CP086399">
    <property type="protein sequence ID" value="USJ21625.1"/>
    <property type="molecule type" value="Genomic_DNA"/>
</dbReference>
<dbReference type="RefSeq" id="WP_252175990.1">
    <property type="nucleotide sequence ID" value="NZ_CP086399.1"/>
</dbReference>
<proteinExistence type="predicted"/>
<evidence type="ECO:0000313" key="3">
    <source>
        <dbReference type="Proteomes" id="UP001056730"/>
    </source>
</evidence>
<dbReference type="Proteomes" id="UP001056730">
    <property type="component" value="Plasmid p5"/>
</dbReference>
<feature type="region of interest" description="Disordered" evidence="1">
    <location>
        <begin position="99"/>
        <end position="132"/>
    </location>
</feature>